<keyword evidence="8 9" id="KW-0030">Aminoacyl-tRNA synthetase</keyword>
<evidence type="ECO:0000256" key="10">
    <source>
        <dbReference type="SAM" id="MobiDB-lite"/>
    </source>
</evidence>
<reference evidence="12" key="1">
    <citation type="submission" date="2023-06" db="EMBL/GenBank/DDBJ databases">
        <authorList>
            <person name="Delattre M."/>
        </authorList>
    </citation>
    <scope>NUCLEOTIDE SEQUENCE</scope>
    <source>
        <strain evidence="12">AF72</strain>
    </source>
</reference>
<evidence type="ECO:0000313" key="13">
    <source>
        <dbReference type="Proteomes" id="UP001177023"/>
    </source>
</evidence>
<keyword evidence="3" id="KW-0479">Metal-binding</keyword>
<organism evidence="12 13">
    <name type="scientific">Mesorhabditis spiculigera</name>
    <dbReference type="NCBI Taxonomy" id="96644"/>
    <lineage>
        <taxon>Eukaryota</taxon>
        <taxon>Metazoa</taxon>
        <taxon>Ecdysozoa</taxon>
        <taxon>Nematoda</taxon>
        <taxon>Chromadorea</taxon>
        <taxon>Rhabditida</taxon>
        <taxon>Rhabditina</taxon>
        <taxon>Rhabditomorpha</taxon>
        <taxon>Rhabditoidea</taxon>
        <taxon>Rhabditidae</taxon>
        <taxon>Mesorhabditinae</taxon>
        <taxon>Mesorhabditis</taxon>
    </lineage>
</organism>
<dbReference type="InterPro" id="IPR001412">
    <property type="entry name" value="aa-tRNA-synth_I_CS"/>
</dbReference>
<dbReference type="GO" id="GO:0005829">
    <property type="term" value="C:cytosol"/>
    <property type="evidence" value="ECO:0007669"/>
    <property type="project" value="TreeGrafter"/>
</dbReference>
<dbReference type="Pfam" id="PF00440">
    <property type="entry name" value="TetR_N"/>
    <property type="match status" value="1"/>
</dbReference>
<accession>A0AA36C2U9</accession>
<dbReference type="Gene3D" id="3.40.50.620">
    <property type="entry name" value="HUPs"/>
    <property type="match status" value="1"/>
</dbReference>
<keyword evidence="6 9" id="KW-0067">ATP-binding</keyword>
<keyword evidence="5" id="KW-0862">Zinc</keyword>
<dbReference type="PROSITE" id="PS00178">
    <property type="entry name" value="AA_TRNA_LIGASE_I"/>
    <property type="match status" value="1"/>
</dbReference>
<evidence type="ECO:0000313" key="12">
    <source>
        <dbReference type="EMBL" id="CAJ0557420.1"/>
    </source>
</evidence>
<dbReference type="Proteomes" id="UP001177023">
    <property type="component" value="Unassembled WGS sequence"/>
</dbReference>
<dbReference type="EMBL" id="CATQJA010000012">
    <property type="protein sequence ID" value="CAJ0557420.1"/>
    <property type="molecule type" value="Genomic_DNA"/>
</dbReference>
<dbReference type="InterPro" id="IPR001647">
    <property type="entry name" value="HTH_TetR"/>
</dbReference>
<sequence>MSRYAGTPKILHESRPACGGIVRCRRGIRLENASVREVAKRAGVSIGAVQHHFSTKDEMFAFALRTLVDRLLTRLAESSADADPHTALFQALSQLLPLDEQRTREAHVLAAFAVRAATSESLSEIRRTTLFTIRTGISTSGTSTFNRQWIGPRHSEAPPCIRRSTSITLWKPRSASPCTTPRTRSPPSGSPADVAGAGRFAPSPSGDLHLGNLRTALLAWLFARTSGRDFLIRVEDLDRVRPGSMERQLDDLRRLGLTWDGPVVLQSHRLPLYHNAIELLRERHLTYPCFCTRKEILQAPSAPHAPDGAYPGTCRNLSAAERAEKSASGRSPALRLRADIDSFTVHDELFGEVTGQVDDVVLLRGDGVPAYNLAVVVDDGAQNIDQVVRGDDLLTSAPRQAHLCSTARHRTAVRDGAVTLADQLEAGRSAEQVLTMIASSIGLAEPGEVVTPPQLADRFDSRKIPEPRGFSRRTSTLTRTCGTGDSGRKGIRMVRELREALDDHQFEVLYQPQVNLNSSAIISYEALLRWRHPLRGLIEPKISCAPPNPLGSSFPIGLQALDMICAQTASWPEHMMVAVNFHLANSLPRTPLTRSSERWTVQKPH</sequence>
<dbReference type="SUPFAM" id="SSF52374">
    <property type="entry name" value="Nucleotidylyl transferase"/>
    <property type="match status" value="1"/>
</dbReference>
<feature type="region of interest" description="Disordered" evidence="10">
    <location>
        <begin position="172"/>
        <end position="200"/>
    </location>
</feature>
<dbReference type="InterPro" id="IPR036271">
    <property type="entry name" value="Tet_transcr_reg_TetR-rel_C_sf"/>
</dbReference>
<dbReference type="PANTHER" id="PTHR43311:SF1">
    <property type="entry name" value="GLUTAMYL-Q TRNA(ASP) SYNTHETASE"/>
    <property type="match status" value="1"/>
</dbReference>
<comment type="caution">
    <text evidence="12">The sequence shown here is derived from an EMBL/GenBank/DDBJ whole genome shotgun (WGS) entry which is preliminary data.</text>
</comment>
<dbReference type="InterPro" id="IPR009057">
    <property type="entry name" value="Homeodomain-like_sf"/>
</dbReference>
<dbReference type="Pfam" id="PF00749">
    <property type="entry name" value="tRNA-synt_1c"/>
    <property type="match status" value="1"/>
</dbReference>
<evidence type="ECO:0000256" key="8">
    <source>
        <dbReference type="ARBA" id="ARBA00023146"/>
    </source>
</evidence>
<dbReference type="InterPro" id="IPR014729">
    <property type="entry name" value="Rossmann-like_a/b/a_fold"/>
</dbReference>
<dbReference type="Gene3D" id="1.10.357.10">
    <property type="entry name" value="Tetracycline Repressor, domain 2"/>
    <property type="match status" value="1"/>
</dbReference>
<dbReference type="InterPro" id="IPR035919">
    <property type="entry name" value="EAL_sf"/>
</dbReference>
<keyword evidence="9" id="KW-0648">Protein biosynthesis</keyword>
<keyword evidence="7" id="KW-0238">DNA-binding</keyword>
<feature type="non-terminal residue" evidence="12">
    <location>
        <position position="1"/>
    </location>
</feature>
<dbReference type="GO" id="GO:0005634">
    <property type="term" value="C:nucleus"/>
    <property type="evidence" value="ECO:0007669"/>
    <property type="project" value="UniProtKB-SubCell"/>
</dbReference>
<dbReference type="PROSITE" id="PS50883">
    <property type="entry name" value="EAL"/>
    <property type="match status" value="1"/>
</dbReference>
<evidence type="ECO:0000259" key="11">
    <source>
        <dbReference type="PROSITE" id="PS50883"/>
    </source>
</evidence>
<dbReference type="InterPro" id="IPR020058">
    <property type="entry name" value="Glu/Gln-tRNA-synth_Ib_cat-dom"/>
</dbReference>
<keyword evidence="2 9" id="KW-0436">Ligase</keyword>
<proteinExistence type="inferred from homology"/>
<dbReference type="InterPro" id="IPR000924">
    <property type="entry name" value="Glu/Gln-tRNA-synth"/>
</dbReference>
<dbReference type="NCBIfam" id="NF004315">
    <property type="entry name" value="PRK05710.1-4"/>
    <property type="match status" value="1"/>
</dbReference>
<evidence type="ECO:0000256" key="3">
    <source>
        <dbReference type="ARBA" id="ARBA00022723"/>
    </source>
</evidence>
<dbReference type="GO" id="GO:0004818">
    <property type="term" value="F:glutamate-tRNA ligase activity"/>
    <property type="evidence" value="ECO:0007669"/>
    <property type="project" value="TreeGrafter"/>
</dbReference>
<dbReference type="GO" id="GO:0003677">
    <property type="term" value="F:DNA binding"/>
    <property type="evidence" value="ECO:0007669"/>
    <property type="project" value="UniProtKB-KW"/>
</dbReference>
<dbReference type="AlphaFoldDB" id="A0AA36C2U9"/>
<dbReference type="SUPFAM" id="SSF46689">
    <property type="entry name" value="Homeodomain-like"/>
    <property type="match status" value="1"/>
</dbReference>
<keyword evidence="13" id="KW-1185">Reference proteome</keyword>
<comment type="subcellular location">
    <subcellularLocation>
        <location evidence="1">Nucleus</location>
    </subcellularLocation>
</comment>
<evidence type="ECO:0000256" key="2">
    <source>
        <dbReference type="ARBA" id="ARBA00022598"/>
    </source>
</evidence>
<evidence type="ECO:0000256" key="9">
    <source>
        <dbReference type="RuleBase" id="RU363037"/>
    </source>
</evidence>
<evidence type="ECO:0000256" key="5">
    <source>
        <dbReference type="ARBA" id="ARBA00022833"/>
    </source>
</evidence>
<gene>
    <name evidence="12" type="ORF">MSPICULIGERA_LOCUS178</name>
</gene>
<dbReference type="PANTHER" id="PTHR43311">
    <property type="entry name" value="GLUTAMATE--TRNA LIGASE"/>
    <property type="match status" value="1"/>
</dbReference>
<dbReference type="Gene3D" id="3.20.20.450">
    <property type="entry name" value="EAL domain"/>
    <property type="match status" value="1"/>
</dbReference>
<keyword evidence="4 9" id="KW-0547">Nucleotide-binding</keyword>
<evidence type="ECO:0000256" key="4">
    <source>
        <dbReference type="ARBA" id="ARBA00022741"/>
    </source>
</evidence>
<protein>
    <recommendedName>
        <fullName evidence="11">EAL domain-containing protein</fullName>
    </recommendedName>
</protein>
<dbReference type="GO" id="GO:0006424">
    <property type="term" value="P:glutamyl-tRNA aminoacylation"/>
    <property type="evidence" value="ECO:0007669"/>
    <property type="project" value="TreeGrafter"/>
</dbReference>
<dbReference type="SUPFAM" id="SSF48498">
    <property type="entry name" value="Tetracyclin repressor-like, C-terminal domain"/>
    <property type="match status" value="1"/>
</dbReference>
<evidence type="ECO:0000256" key="7">
    <source>
        <dbReference type="ARBA" id="ARBA00023125"/>
    </source>
</evidence>
<comment type="similarity">
    <text evidence="9">Belongs to the class-I aminoacyl-tRNA synthetase family.</text>
</comment>
<dbReference type="SUPFAM" id="SSF141868">
    <property type="entry name" value="EAL domain-like"/>
    <property type="match status" value="1"/>
</dbReference>
<evidence type="ECO:0000256" key="6">
    <source>
        <dbReference type="ARBA" id="ARBA00022840"/>
    </source>
</evidence>
<feature type="domain" description="EAL" evidence="11">
    <location>
        <begin position="490"/>
        <end position="605"/>
    </location>
</feature>
<dbReference type="Pfam" id="PF00563">
    <property type="entry name" value="EAL"/>
    <property type="match status" value="1"/>
</dbReference>
<feature type="compositionally biased region" description="Low complexity" evidence="10">
    <location>
        <begin position="172"/>
        <end position="191"/>
    </location>
</feature>
<dbReference type="GO" id="GO:0005524">
    <property type="term" value="F:ATP binding"/>
    <property type="evidence" value="ECO:0007669"/>
    <property type="project" value="UniProtKB-KW"/>
</dbReference>
<dbReference type="InterPro" id="IPR001633">
    <property type="entry name" value="EAL_dom"/>
</dbReference>
<dbReference type="PRINTS" id="PR00987">
    <property type="entry name" value="TRNASYNTHGLU"/>
</dbReference>
<name>A0AA36C2U9_9BILA</name>
<evidence type="ECO:0000256" key="1">
    <source>
        <dbReference type="ARBA" id="ARBA00004123"/>
    </source>
</evidence>
<dbReference type="InterPro" id="IPR049940">
    <property type="entry name" value="GluQ/Sye"/>
</dbReference>